<feature type="transmembrane region" description="Helical" evidence="1">
    <location>
        <begin position="130"/>
        <end position="149"/>
    </location>
</feature>
<dbReference type="GeneID" id="30411872"/>
<keyword evidence="1" id="KW-1133">Transmembrane helix</keyword>
<feature type="transmembrane region" description="Helical" evidence="1">
    <location>
        <begin position="31"/>
        <end position="53"/>
    </location>
</feature>
<dbReference type="RefSeq" id="WP_231916413.1">
    <property type="nucleotide sequence ID" value="NZ_LT607756.1"/>
</dbReference>
<dbReference type="Proteomes" id="UP000094707">
    <property type="component" value="Chromosome I"/>
</dbReference>
<dbReference type="KEGG" id="mcub:MCBB_1024"/>
<evidence type="ECO:0000256" key="1">
    <source>
        <dbReference type="SAM" id="Phobius"/>
    </source>
</evidence>
<evidence type="ECO:0000313" key="3">
    <source>
        <dbReference type="Proteomes" id="UP000094707"/>
    </source>
</evidence>
<feature type="transmembrane region" description="Helical" evidence="1">
    <location>
        <begin position="174"/>
        <end position="197"/>
    </location>
</feature>
<evidence type="ECO:0000313" key="2">
    <source>
        <dbReference type="EMBL" id="SCG85584.1"/>
    </source>
</evidence>
<accession>A0A1D3L1N3</accession>
<dbReference type="EMBL" id="LT607756">
    <property type="protein sequence ID" value="SCG85584.1"/>
    <property type="molecule type" value="Genomic_DNA"/>
</dbReference>
<reference evidence="2 3" key="1">
    <citation type="submission" date="2016-08" db="EMBL/GenBank/DDBJ databases">
        <authorList>
            <person name="Seilhamer J.J."/>
        </authorList>
    </citation>
    <scope>NUCLEOTIDE SEQUENCE [LARGE SCALE GENOMIC DNA]</scope>
    <source>
        <strain evidence="2">Buetzberg</strain>
    </source>
</reference>
<dbReference type="AlphaFoldDB" id="A0A1D3L1N3"/>
<feature type="transmembrane region" description="Helical" evidence="1">
    <location>
        <begin position="59"/>
        <end position="77"/>
    </location>
</feature>
<organism evidence="2 3">
    <name type="scientific">Methanobacterium congolense</name>
    <dbReference type="NCBI Taxonomy" id="118062"/>
    <lineage>
        <taxon>Archaea</taxon>
        <taxon>Methanobacteriati</taxon>
        <taxon>Methanobacteriota</taxon>
        <taxon>Methanomada group</taxon>
        <taxon>Methanobacteria</taxon>
        <taxon>Methanobacteriales</taxon>
        <taxon>Methanobacteriaceae</taxon>
        <taxon>Methanobacterium</taxon>
    </lineage>
</organism>
<sequence length="211" mass="23126">MIKTSKKLKISDFIGGISSDIPEEGISFEDFLGLIGEYGVLITSLILVAPFLLPVSIPGSSLPFGLAIILLNVAGILKNKPIIPKRVMEYRVSRENFSKIMNGLARVLRGVERFSKPRLSIVTRNPVMRYVNTVITIICAFLLMLPLPIPLTDFLPAYGILFLMLGSLEGDGCLLIVGYLLVAVTFSYFVFMGIIGIDGLQMILHHVGISL</sequence>
<keyword evidence="1" id="KW-0472">Membrane</keyword>
<gene>
    <name evidence="2" type="primary">exoD</name>
    <name evidence="2" type="ORF">MCBB_1024</name>
</gene>
<proteinExistence type="predicted"/>
<dbReference type="PIRSF" id="PIRSF033239">
    <property type="entry name" value="ExoD"/>
    <property type="match status" value="1"/>
</dbReference>
<keyword evidence="3" id="KW-1185">Reference proteome</keyword>
<dbReference type="PANTHER" id="PTHR41795:SF1">
    <property type="entry name" value="EXOPOLYSACCHARIDE SYNTHESIS PROTEIN"/>
    <property type="match status" value="1"/>
</dbReference>
<dbReference type="PANTHER" id="PTHR41795">
    <property type="entry name" value="EXOPOLYSACCHARIDE SYNTHESIS PROTEIN"/>
    <property type="match status" value="1"/>
</dbReference>
<dbReference type="Pfam" id="PF06055">
    <property type="entry name" value="ExoD"/>
    <property type="match status" value="1"/>
</dbReference>
<keyword evidence="1" id="KW-0812">Transmembrane</keyword>
<name>A0A1D3L1N3_9EURY</name>
<dbReference type="InterPro" id="IPR010331">
    <property type="entry name" value="ExoD"/>
</dbReference>
<protein>
    <submittedName>
        <fullName evidence="2">Protein ExoD</fullName>
    </submittedName>
</protein>